<dbReference type="SMART" id="SM00479">
    <property type="entry name" value="EXOIII"/>
    <property type="match status" value="1"/>
</dbReference>
<dbReference type="InterPro" id="IPR013520">
    <property type="entry name" value="Ribonucl_H"/>
</dbReference>
<dbReference type="PANTHER" id="PTHR12801:SF157">
    <property type="entry name" value="SMALL RNA DEGRADING NUCLEASE 5"/>
    <property type="match status" value="1"/>
</dbReference>
<evidence type="ECO:0000313" key="6">
    <source>
        <dbReference type="Proteomes" id="UP001341840"/>
    </source>
</evidence>
<evidence type="ECO:0000256" key="1">
    <source>
        <dbReference type="ARBA" id="ARBA00022722"/>
    </source>
</evidence>
<name>A0ABU6YM44_9FABA</name>
<dbReference type="SUPFAM" id="SSF53098">
    <property type="entry name" value="Ribonuclease H-like"/>
    <property type="match status" value="1"/>
</dbReference>
<dbReference type="Proteomes" id="UP001341840">
    <property type="component" value="Unassembled WGS sequence"/>
</dbReference>
<evidence type="ECO:0000256" key="2">
    <source>
        <dbReference type="ARBA" id="ARBA00022801"/>
    </source>
</evidence>
<reference evidence="5 6" key="1">
    <citation type="journal article" date="2023" name="Plants (Basel)">
        <title>Bridging the Gap: Combining Genomics and Transcriptomics Approaches to Understand Stylosanthes scabra, an Orphan Legume from the Brazilian Caatinga.</title>
        <authorList>
            <person name="Ferreira-Neto J.R.C."/>
            <person name="da Silva M.D."/>
            <person name="Binneck E."/>
            <person name="de Melo N.F."/>
            <person name="da Silva R.H."/>
            <person name="de Melo A.L.T.M."/>
            <person name="Pandolfi V."/>
            <person name="Bustamante F.O."/>
            <person name="Brasileiro-Vidal A.C."/>
            <person name="Benko-Iseppon A.M."/>
        </authorList>
    </citation>
    <scope>NUCLEOTIDE SEQUENCE [LARGE SCALE GENOMIC DNA]</scope>
    <source>
        <tissue evidence="5">Leaves</tissue>
    </source>
</reference>
<gene>
    <name evidence="5" type="primary">SDN5_2</name>
    <name evidence="5" type="ORF">PIB30_064696</name>
</gene>
<keyword evidence="6" id="KW-1185">Reference proteome</keyword>
<feature type="domain" description="Exonuclease" evidence="4">
    <location>
        <begin position="106"/>
        <end position="265"/>
    </location>
</feature>
<dbReference type="InterPro" id="IPR012337">
    <property type="entry name" value="RNaseH-like_sf"/>
</dbReference>
<dbReference type="CDD" id="cd06145">
    <property type="entry name" value="REX1_like"/>
    <property type="match status" value="1"/>
</dbReference>
<organism evidence="5 6">
    <name type="scientific">Stylosanthes scabra</name>
    <dbReference type="NCBI Taxonomy" id="79078"/>
    <lineage>
        <taxon>Eukaryota</taxon>
        <taxon>Viridiplantae</taxon>
        <taxon>Streptophyta</taxon>
        <taxon>Embryophyta</taxon>
        <taxon>Tracheophyta</taxon>
        <taxon>Spermatophyta</taxon>
        <taxon>Magnoliopsida</taxon>
        <taxon>eudicotyledons</taxon>
        <taxon>Gunneridae</taxon>
        <taxon>Pentapetalae</taxon>
        <taxon>rosids</taxon>
        <taxon>fabids</taxon>
        <taxon>Fabales</taxon>
        <taxon>Fabaceae</taxon>
        <taxon>Papilionoideae</taxon>
        <taxon>50 kb inversion clade</taxon>
        <taxon>dalbergioids sensu lato</taxon>
        <taxon>Dalbergieae</taxon>
        <taxon>Pterocarpus clade</taxon>
        <taxon>Stylosanthes</taxon>
    </lineage>
</organism>
<sequence length="459" mass="51305">MPSWVFIKNKPLIPKVVMLYMPGLDAALFLSQSKMLPCLKKYCGKPRPVLALSCVSDSMQTIDALLTCKLKRKRDQTGSVKRNSALISRQGFLSTLPAPSGSSFHEILALDCEMCITKEGFELTRVTLVNINGQVVLDKLVKPSNDIVDYNTRFSGITYEMLDGVMTRLSDIQKEFLELVYKETFLVGHSLENDLLALKISHGLIIDTAVLYKNPRGKSYKTALRHLAKGFLSREIQLLASGHDSVEDARATMELAILKIRNGPDFGSPPSFMRRKLLSVLSESGKTSSLIDDISIVRRYASESSHAIPVTSDDEALAKINKENEKVHFIWTQFSELKSYLQKQVEDSEDLNRRLAEMIALFTCQKIFDNGKGKPSAPAELKEILARMDARISSVYTSLPTNAMLIICTGHGDTAIVRRLRKMLVEQGESNFSREKLVEILEEVQARAEVALCFVGVKH</sequence>
<dbReference type="EMBL" id="JASCZI010242289">
    <property type="protein sequence ID" value="MED6210506.1"/>
    <property type="molecule type" value="Genomic_DNA"/>
</dbReference>
<evidence type="ECO:0000313" key="5">
    <source>
        <dbReference type="EMBL" id="MED6210506.1"/>
    </source>
</evidence>
<keyword evidence="1" id="KW-0540">Nuclease</keyword>
<dbReference type="Gene3D" id="3.30.420.10">
    <property type="entry name" value="Ribonuclease H-like superfamily/Ribonuclease H"/>
    <property type="match status" value="1"/>
</dbReference>
<accession>A0ABU6YM44</accession>
<proteinExistence type="predicted"/>
<keyword evidence="3" id="KW-0269">Exonuclease</keyword>
<dbReference type="InterPro" id="IPR047021">
    <property type="entry name" value="REXO1/3/4-like"/>
</dbReference>
<dbReference type="InterPro" id="IPR036397">
    <property type="entry name" value="RNaseH_sf"/>
</dbReference>
<evidence type="ECO:0000259" key="4">
    <source>
        <dbReference type="SMART" id="SM00479"/>
    </source>
</evidence>
<evidence type="ECO:0000256" key="3">
    <source>
        <dbReference type="ARBA" id="ARBA00022839"/>
    </source>
</evidence>
<dbReference type="PANTHER" id="PTHR12801">
    <property type="entry name" value="RNA EXONUCLEASE REXO1 / RECO3 FAMILY MEMBER-RELATED"/>
    <property type="match status" value="1"/>
</dbReference>
<dbReference type="InterPro" id="IPR034922">
    <property type="entry name" value="REX1-like_exo"/>
</dbReference>
<keyword evidence="2" id="KW-0378">Hydrolase</keyword>
<dbReference type="Pfam" id="PF00929">
    <property type="entry name" value="RNase_T"/>
    <property type="match status" value="1"/>
</dbReference>
<protein>
    <submittedName>
        <fullName evidence="5">Small RNA degrading nuclease 5, variant 2</fullName>
    </submittedName>
</protein>
<comment type="caution">
    <text evidence="5">The sequence shown here is derived from an EMBL/GenBank/DDBJ whole genome shotgun (WGS) entry which is preliminary data.</text>
</comment>